<organism evidence="2 3">
    <name type="scientific">Chitinophaga hostae</name>
    <dbReference type="NCBI Taxonomy" id="2831022"/>
    <lineage>
        <taxon>Bacteria</taxon>
        <taxon>Pseudomonadati</taxon>
        <taxon>Bacteroidota</taxon>
        <taxon>Chitinophagia</taxon>
        <taxon>Chitinophagales</taxon>
        <taxon>Chitinophagaceae</taxon>
        <taxon>Chitinophaga</taxon>
    </lineage>
</organism>
<reference evidence="2 3" key="1">
    <citation type="submission" date="2021-04" db="EMBL/GenBank/DDBJ databases">
        <title>Chitinophaga sp. nov., isolated from the rhizosphere soil.</title>
        <authorList>
            <person name="He S."/>
        </authorList>
    </citation>
    <scope>NUCLEOTIDE SEQUENCE [LARGE SCALE GENOMIC DNA]</scope>
    <source>
        <strain evidence="2 3">2R12</strain>
    </source>
</reference>
<dbReference type="Proteomes" id="UP000676386">
    <property type="component" value="Unassembled WGS sequence"/>
</dbReference>
<protein>
    <submittedName>
        <fullName evidence="2">Uncharacterized protein</fullName>
    </submittedName>
</protein>
<accession>A0ABS5J6Q7</accession>
<name>A0ABS5J6Q7_9BACT</name>
<evidence type="ECO:0000256" key="1">
    <source>
        <dbReference type="SAM" id="MobiDB-lite"/>
    </source>
</evidence>
<feature type="region of interest" description="Disordered" evidence="1">
    <location>
        <begin position="25"/>
        <end position="48"/>
    </location>
</feature>
<proteinExistence type="predicted"/>
<evidence type="ECO:0000313" key="3">
    <source>
        <dbReference type="Proteomes" id="UP000676386"/>
    </source>
</evidence>
<evidence type="ECO:0000313" key="2">
    <source>
        <dbReference type="EMBL" id="MBS0030905.1"/>
    </source>
</evidence>
<dbReference type="RefSeq" id="WP_211976044.1">
    <property type="nucleotide sequence ID" value="NZ_CBFHAM010000150.1"/>
</dbReference>
<dbReference type="EMBL" id="JAGTXB010000018">
    <property type="protein sequence ID" value="MBS0030905.1"/>
    <property type="molecule type" value="Genomic_DNA"/>
</dbReference>
<sequence>MAWPAPGAGNTAINSVALSMMTIPRKKAKQAAPPPPGSTALMPSQIYL</sequence>
<keyword evidence="3" id="KW-1185">Reference proteome</keyword>
<comment type="caution">
    <text evidence="2">The sequence shown here is derived from an EMBL/GenBank/DDBJ whole genome shotgun (WGS) entry which is preliminary data.</text>
</comment>
<gene>
    <name evidence="2" type="ORF">KE626_26505</name>
</gene>